<dbReference type="InterPro" id="IPR004446">
    <property type="entry name" value="Heptose_bisP_phosphatase"/>
</dbReference>
<dbReference type="AlphaFoldDB" id="A0A158GTB8"/>
<evidence type="ECO:0000256" key="1">
    <source>
        <dbReference type="ARBA" id="ARBA00004496"/>
    </source>
</evidence>
<name>A0A158GTB8_CABSO</name>
<dbReference type="InterPro" id="IPR023214">
    <property type="entry name" value="HAD_sf"/>
</dbReference>
<feature type="binding site" evidence="10">
    <location>
        <position position="118"/>
    </location>
    <ligand>
        <name>Zn(2+)</name>
        <dbReference type="ChEBI" id="CHEBI:29105"/>
    </ligand>
</feature>
<evidence type="ECO:0000256" key="7">
    <source>
        <dbReference type="PIRNR" id="PIRNR004682"/>
    </source>
</evidence>
<evidence type="ECO:0000256" key="4">
    <source>
        <dbReference type="ARBA" id="ARBA00022801"/>
    </source>
</evidence>
<gene>
    <name evidence="11" type="ORF">AWB64_03498</name>
</gene>
<evidence type="ECO:0000256" key="10">
    <source>
        <dbReference type="PIRSR" id="PIRSR004682-4"/>
    </source>
</evidence>
<feature type="binding site" evidence="10">
    <location>
        <position position="145"/>
    </location>
    <ligand>
        <name>Mg(2+)</name>
        <dbReference type="ChEBI" id="CHEBI:18420"/>
    </ligand>
</feature>
<dbReference type="InterPro" id="IPR006549">
    <property type="entry name" value="HAD-SF_hydro_IIIA"/>
</dbReference>
<dbReference type="Pfam" id="PF13242">
    <property type="entry name" value="Hydrolase_like"/>
    <property type="match status" value="1"/>
</dbReference>
<evidence type="ECO:0000256" key="9">
    <source>
        <dbReference type="PIRSR" id="PIRSR004682-3"/>
    </source>
</evidence>
<feature type="active site" description="Proton donor" evidence="8">
    <location>
        <position position="22"/>
    </location>
</feature>
<dbReference type="PIRSF" id="PIRSF004682">
    <property type="entry name" value="GmhB"/>
    <property type="match status" value="1"/>
</dbReference>
<dbReference type="GO" id="GO:0005975">
    <property type="term" value="P:carbohydrate metabolic process"/>
    <property type="evidence" value="ECO:0007669"/>
    <property type="project" value="InterPro"/>
</dbReference>
<feature type="binding site" evidence="10">
    <location>
        <position position="20"/>
    </location>
    <ligand>
        <name>Mg(2+)</name>
        <dbReference type="ChEBI" id="CHEBI:18420"/>
    </ligand>
</feature>
<comment type="subcellular location">
    <subcellularLocation>
        <location evidence="1 7">Cytoplasm</location>
    </subcellularLocation>
</comment>
<feature type="binding site" evidence="10">
    <location>
        <position position="22"/>
    </location>
    <ligand>
        <name>Mg(2+)</name>
        <dbReference type="ChEBI" id="CHEBI:18420"/>
    </ligand>
</feature>
<keyword evidence="5 7" id="KW-0119">Carbohydrate metabolism</keyword>
<dbReference type="GO" id="GO:0005737">
    <property type="term" value="C:cytoplasm"/>
    <property type="evidence" value="ECO:0007669"/>
    <property type="project" value="UniProtKB-SubCell"/>
</dbReference>
<feature type="site" description="Contributes to substrate recognition" evidence="9">
    <location>
        <position position="119"/>
    </location>
</feature>
<proteinExistence type="inferred from homology"/>
<dbReference type="Proteomes" id="UP000054893">
    <property type="component" value="Unassembled WGS sequence"/>
</dbReference>
<dbReference type="NCBIfam" id="TIGR01662">
    <property type="entry name" value="HAD-SF-IIIA"/>
    <property type="match status" value="1"/>
</dbReference>
<keyword evidence="10" id="KW-0460">Magnesium</keyword>
<feature type="binding site" evidence="10">
    <location>
        <position position="101"/>
    </location>
    <ligand>
        <name>Zn(2+)</name>
        <dbReference type="ChEBI" id="CHEBI:29105"/>
    </ligand>
</feature>
<dbReference type="NCBIfam" id="TIGR01656">
    <property type="entry name" value="Histidinol-ppas"/>
    <property type="match status" value="1"/>
</dbReference>
<evidence type="ECO:0000313" key="11">
    <source>
        <dbReference type="EMBL" id="SAL35346.1"/>
    </source>
</evidence>
<keyword evidence="4 7" id="KW-0378">Hydrolase</keyword>
<dbReference type="CDD" id="cd07503">
    <property type="entry name" value="HAD_HisB-N"/>
    <property type="match status" value="1"/>
</dbReference>
<dbReference type="InterPro" id="IPR006543">
    <property type="entry name" value="Histidinol-phos"/>
</dbReference>
<feature type="binding site" evidence="10">
    <location>
        <position position="116"/>
    </location>
    <ligand>
        <name>Zn(2+)</name>
        <dbReference type="ChEBI" id="CHEBI:29105"/>
    </ligand>
</feature>
<comment type="cofactor">
    <cofactor evidence="10">
        <name>Zn(2+)</name>
        <dbReference type="ChEBI" id="CHEBI:29105"/>
    </cofactor>
</comment>
<feature type="site" description="Stabilizes the phosphoryl group" evidence="9">
    <location>
        <position position="120"/>
    </location>
</feature>
<organism evidence="11 12">
    <name type="scientific">Caballeronia sordidicola</name>
    <name type="common">Burkholderia sordidicola</name>
    <dbReference type="NCBI Taxonomy" id="196367"/>
    <lineage>
        <taxon>Bacteria</taxon>
        <taxon>Pseudomonadati</taxon>
        <taxon>Pseudomonadota</taxon>
        <taxon>Betaproteobacteria</taxon>
        <taxon>Burkholderiales</taxon>
        <taxon>Burkholderiaceae</taxon>
        <taxon>Caballeronia</taxon>
    </lineage>
</organism>
<evidence type="ECO:0000256" key="8">
    <source>
        <dbReference type="PIRSR" id="PIRSR004682-1"/>
    </source>
</evidence>
<evidence type="ECO:0000256" key="2">
    <source>
        <dbReference type="ARBA" id="ARBA00022490"/>
    </source>
</evidence>
<reference evidence="11 12" key="1">
    <citation type="submission" date="2016-01" db="EMBL/GenBank/DDBJ databases">
        <authorList>
            <person name="Oliw E.H."/>
        </authorList>
    </citation>
    <scope>NUCLEOTIDE SEQUENCE [LARGE SCALE GENOMIC DNA]</scope>
    <source>
        <strain evidence="11">LMG 22029</strain>
    </source>
</reference>
<dbReference type="InterPro" id="IPR036412">
    <property type="entry name" value="HAD-like_sf"/>
</dbReference>
<accession>A0A158GTB8</accession>
<dbReference type="EMBL" id="FCOC02000010">
    <property type="protein sequence ID" value="SAL35346.1"/>
    <property type="molecule type" value="Genomic_DNA"/>
</dbReference>
<evidence type="ECO:0000313" key="12">
    <source>
        <dbReference type="Proteomes" id="UP000054893"/>
    </source>
</evidence>
<dbReference type="PANTHER" id="PTHR42891">
    <property type="entry name" value="D-GLYCERO-BETA-D-MANNO-HEPTOSE-1,7-BISPHOSPHATE 7-PHOSPHATASE"/>
    <property type="match status" value="1"/>
</dbReference>
<dbReference type="PANTHER" id="PTHR42891:SF1">
    <property type="entry name" value="D-GLYCERO-BETA-D-MANNO-HEPTOSE-1,7-BISPHOSPHATE 7-PHOSPHATASE"/>
    <property type="match status" value="1"/>
</dbReference>
<comment type="cofactor">
    <cofactor evidence="10">
        <name>Mg(2+)</name>
        <dbReference type="ChEBI" id="CHEBI:18420"/>
    </cofactor>
</comment>
<dbReference type="Gene3D" id="3.40.50.1000">
    <property type="entry name" value="HAD superfamily/HAD-like"/>
    <property type="match status" value="1"/>
</dbReference>
<dbReference type="EC" id="3.1.3.-" evidence="7"/>
<comment type="similarity">
    <text evidence="7">Belongs to the gmhB family.</text>
</comment>
<feature type="binding site" evidence="10">
    <location>
        <position position="103"/>
    </location>
    <ligand>
        <name>Zn(2+)</name>
        <dbReference type="ChEBI" id="CHEBI:29105"/>
    </ligand>
</feature>
<feature type="active site" description="Nucleophile" evidence="8">
    <location>
        <position position="20"/>
    </location>
</feature>
<keyword evidence="3 10" id="KW-0479">Metal-binding</keyword>
<feature type="site" description="Stabilizes the phosphoryl group" evidence="9">
    <location>
        <position position="62"/>
    </location>
</feature>
<evidence type="ECO:0000256" key="5">
    <source>
        <dbReference type="ARBA" id="ARBA00023277"/>
    </source>
</evidence>
<dbReference type="SUPFAM" id="SSF56784">
    <property type="entry name" value="HAD-like"/>
    <property type="match status" value="1"/>
</dbReference>
<keyword evidence="2 7" id="KW-0963">Cytoplasm</keyword>
<keyword evidence="10" id="KW-0862">Zinc</keyword>
<sequence length="204" mass="22523">MTSRRVMHEPRKRRAAVFLDKDGTLLVDVPYNVEPELMQLAPGAFEALQIFARIGVPVYVISNQSGVALDRFPVEALNAVEMRLHELVKRCGASLSGIYWCPHHPQGSIAPYKRSCSCRKPSPGMLLAAADDHHIALESSWFIGDILDDVEAGNRAGCRTILLDNGNETVWRRGPYREPFCVAGDLQQAALTVQSALQATELVQ</sequence>
<dbReference type="GO" id="GO:0016791">
    <property type="term" value="F:phosphatase activity"/>
    <property type="evidence" value="ECO:0007669"/>
    <property type="project" value="InterPro"/>
</dbReference>
<dbReference type="GO" id="GO:0046872">
    <property type="term" value="F:metal ion binding"/>
    <property type="evidence" value="ECO:0007669"/>
    <property type="project" value="UniProtKB-KW"/>
</dbReference>
<protein>
    <recommendedName>
        <fullName evidence="6 7">D,D-heptose 1,7-bisphosphate phosphatase</fullName>
        <ecNumber evidence="7">3.1.3.-</ecNumber>
    </recommendedName>
</protein>
<evidence type="ECO:0000256" key="6">
    <source>
        <dbReference type="ARBA" id="ARBA00031828"/>
    </source>
</evidence>
<evidence type="ECO:0000256" key="3">
    <source>
        <dbReference type="ARBA" id="ARBA00022723"/>
    </source>
</evidence>